<evidence type="ECO:0000256" key="4">
    <source>
        <dbReference type="ARBA" id="ARBA00023136"/>
    </source>
</evidence>
<evidence type="ECO:0000256" key="5">
    <source>
        <dbReference type="SAM" id="Phobius"/>
    </source>
</evidence>
<accession>A0AAD5XKY2</accession>
<comment type="caution">
    <text evidence="7">The sequence shown here is derived from an EMBL/GenBank/DDBJ whole genome shotgun (WGS) entry which is preliminary data.</text>
</comment>
<feature type="transmembrane region" description="Helical" evidence="5">
    <location>
        <begin position="48"/>
        <end position="67"/>
    </location>
</feature>
<evidence type="ECO:0000313" key="8">
    <source>
        <dbReference type="Proteomes" id="UP001211907"/>
    </source>
</evidence>
<proteinExistence type="predicted"/>
<dbReference type="InterPro" id="IPR018045">
    <property type="entry name" value="S04_transporter_CS"/>
</dbReference>
<dbReference type="CDD" id="cd07042">
    <property type="entry name" value="STAS_SulP_like_sulfate_transporter"/>
    <property type="match status" value="1"/>
</dbReference>
<dbReference type="InterPro" id="IPR001902">
    <property type="entry name" value="SLC26A/SulP_fam"/>
</dbReference>
<dbReference type="Pfam" id="PF00916">
    <property type="entry name" value="Sulfate_transp"/>
    <property type="match status" value="1"/>
</dbReference>
<keyword evidence="2 5" id="KW-0812">Transmembrane</keyword>
<evidence type="ECO:0000313" key="7">
    <source>
        <dbReference type="EMBL" id="KAJ3140466.1"/>
    </source>
</evidence>
<feature type="transmembrane region" description="Helical" evidence="5">
    <location>
        <begin position="248"/>
        <end position="268"/>
    </location>
</feature>
<reference evidence="7" key="1">
    <citation type="submission" date="2020-05" db="EMBL/GenBank/DDBJ databases">
        <title>Phylogenomic resolution of chytrid fungi.</title>
        <authorList>
            <person name="Stajich J.E."/>
            <person name="Amses K."/>
            <person name="Simmons R."/>
            <person name="Seto K."/>
            <person name="Myers J."/>
            <person name="Bonds A."/>
            <person name="Quandt C.A."/>
            <person name="Barry K."/>
            <person name="Liu P."/>
            <person name="Grigoriev I."/>
            <person name="Longcore J.E."/>
            <person name="James T.Y."/>
        </authorList>
    </citation>
    <scope>NUCLEOTIDE SEQUENCE</scope>
    <source>
        <strain evidence="7">JEL0513</strain>
    </source>
</reference>
<dbReference type="AlphaFoldDB" id="A0AAD5XKY2"/>
<protein>
    <recommendedName>
        <fullName evidence="6">STAS domain-containing protein</fullName>
    </recommendedName>
</protein>
<dbReference type="GO" id="GO:0008271">
    <property type="term" value="F:secondary active sulfate transmembrane transporter activity"/>
    <property type="evidence" value="ECO:0007669"/>
    <property type="project" value="InterPro"/>
</dbReference>
<sequence>MTYIENPPTHLDQLKAKARDTVKNLPKATHEYLASLFPIANWLPRYNLHWFLGDLIAGITVGLVAIPQGISYAAKLGNLPAQFGLYTAFLGALMYSFVATSKDVTIGATAVLTLVVGQSLATYAAAGSTPTELVIFSATLAFWTGVLELFIGLFRIGLLVDFVPVPVVAGFTSGAGIQIVIQQLPGLFGVKNVNTNNAPYQVLVQFFTQAIKGISIPDTIFGIVSLTSIFVIKIVAKLGSSKVPWLKYIGYLGHAIVLLIATGVSYSFRNNQSVSFSIVKDIPYGLSGILQANYSLPYAKDVFRALPSVVLVAIMEHIAVVKTYGRLNGYAPDANQEIVALGLINIAGSFIGAIPATGSFSRSAIKSASGVRSPAASFITGIIVIISLFTITNALYFIPNATLAAIIINAISDLVNFRVVKPAFKIEILDFFGFWIAMWVTFVSSIEIALYTSVIYSVLVLLLKIARPEVKVLSRAPDGTWLDSDTAKYYIGKTSITGAPNGVLVFKIDESLSYPNSGYFLSVLKKNVYENFSYTGRVISNSDRVWCDDSQERARKRELRKGKPLIPLRAVVFDMSAVNRVDFTGLQAFLDAKSDLSRFTGHSVPFYFAYVRPPQINTLLHVNRGDQSNYEGTPGVGLTETASIRMNPFKRTKDPVFDGGATLNDLRYFHVSVDDAVCAALEETEPLKFTRVYAMSPVEDYEIDVSG</sequence>
<feature type="domain" description="STAS" evidence="6">
    <location>
        <begin position="501"/>
        <end position="620"/>
    </location>
</feature>
<dbReference type="InterPro" id="IPR036513">
    <property type="entry name" value="STAS_dom_sf"/>
</dbReference>
<dbReference type="GO" id="GO:0016020">
    <property type="term" value="C:membrane"/>
    <property type="evidence" value="ECO:0007669"/>
    <property type="project" value="UniProtKB-SubCell"/>
</dbReference>
<feature type="transmembrane region" description="Helical" evidence="5">
    <location>
        <begin position="305"/>
        <end position="325"/>
    </location>
</feature>
<dbReference type="Gene3D" id="3.30.750.24">
    <property type="entry name" value="STAS domain"/>
    <property type="match status" value="1"/>
</dbReference>
<keyword evidence="3 5" id="KW-1133">Transmembrane helix</keyword>
<name>A0AAD5XKY2_9FUNG</name>
<dbReference type="EMBL" id="JADGJH010000048">
    <property type="protein sequence ID" value="KAJ3140466.1"/>
    <property type="molecule type" value="Genomic_DNA"/>
</dbReference>
<feature type="transmembrane region" description="Helical" evidence="5">
    <location>
        <begin position="133"/>
        <end position="156"/>
    </location>
</feature>
<dbReference type="PROSITE" id="PS01130">
    <property type="entry name" value="SLC26A"/>
    <property type="match status" value="1"/>
</dbReference>
<dbReference type="NCBIfam" id="TIGR00815">
    <property type="entry name" value="sulP"/>
    <property type="match status" value="1"/>
</dbReference>
<feature type="transmembrane region" description="Helical" evidence="5">
    <location>
        <begin position="104"/>
        <end position="126"/>
    </location>
</feature>
<feature type="transmembrane region" description="Helical" evidence="5">
    <location>
        <begin position="378"/>
        <end position="411"/>
    </location>
</feature>
<dbReference type="Pfam" id="PF01740">
    <property type="entry name" value="STAS"/>
    <property type="match status" value="1"/>
</dbReference>
<dbReference type="PANTHER" id="PTHR11814">
    <property type="entry name" value="SULFATE TRANSPORTER"/>
    <property type="match status" value="1"/>
</dbReference>
<evidence type="ECO:0000256" key="1">
    <source>
        <dbReference type="ARBA" id="ARBA00004141"/>
    </source>
</evidence>
<evidence type="ECO:0000256" key="2">
    <source>
        <dbReference type="ARBA" id="ARBA00022692"/>
    </source>
</evidence>
<feature type="transmembrane region" description="Helical" evidence="5">
    <location>
        <begin position="79"/>
        <end position="98"/>
    </location>
</feature>
<dbReference type="Proteomes" id="UP001211907">
    <property type="component" value="Unassembled WGS sequence"/>
</dbReference>
<gene>
    <name evidence="7" type="ORF">HK100_009374</name>
</gene>
<evidence type="ECO:0000259" key="6">
    <source>
        <dbReference type="PROSITE" id="PS50801"/>
    </source>
</evidence>
<dbReference type="InterPro" id="IPR011547">
    <property type="entry name" value="SLC26A/SulP_dom"/>
</dbReference>
<feature type="transmembrane region" description="Helical" evidence="5">
    <location>
        <begin position="219"/>
        <end position="236"/>
    </location>
</feature>
<feature type="transmembrane region" description="Helical" evidence="5">
    <location>
        <begin position="337"/>
        <end position="358"/>
    </location>
</feature>
<organism evidence="7 8">
    <name type="scientific">Physocladia obscura</name>
    <dbReference type="NCBI Taxonomy" id="109957"/>
    <lineage>
        <taxon>Eukaryota</taxon>
        <taxon>Fungi</taxon>
        <taxon>Fungi incertae sedis</taxon>
        <taxon>Chytridiomycota</taxon>
        <taxon>Chytridiomycota incertae sedis</taxon>
        <taxon>Chytridiomycetes</taxon>
        <taxon>Chytridiales</taxon>
        <taxon>Chytriomycetaceae</taxon>
        <taxon>Physocladia</taxon>
    </lineage>
</organism>
<comment type="subcellular location">
    <subcellularLocation>
        <location evidence="1">Membrane</location>
        <topology evidence="1">Multi-pass membrane protein</topology>
    </subcellularLocation>
</comment>
<dbReference type="SUPFAM" id="SSF52091">
    <property type="entry name" value="SpoIIaa-like"/>
    <property type="match status" value="1"/>
</dbReference>
<evidence type="ECO:0000256" key="3">
    <source>
        <dbReference type="ARBA" id="ARBA00022989"/>
    </source>
</evidence>
<feature type="transmembrane region" description="Helical" evidence="5">
    <location>
        <begin position="423"/>
        <end position="442"/>
    </location>
</feature>
<dbReference type="InterPro" id="IPR002645">
    <property type="entry name" value="STAS_dom"/>
</dbReference>
<dbReference type="PROSITE" id="PS50801">
    <property type="entry name" value="STAS"/>
    <property type="match status" value="1"/>
</dbReference>
<keyword evidence="8" id="KW-1185">Reference proteome</keyword>
<keyword evidence="4 5" id="KW-0472">Membrane</keyword>